<dbReference type="EMBL" id="ABIC01000016">
    <property type="protein sequence ID" value="EDQ00797.1"/>
    <property type="molecule type" value="Genomic_DNA"/>
</dbReference>
<dbReference type="AlphaFoldDB" id="A9D9M1"/>
<proteinExistence type="predicted"/>
<gene>
    <name evidence="2" type="ORF">KT99_08048</name>
</gene>
<feature type="transmembrane region" description="Helical" evidence="1">
    <location>
        <begin position="96"/>
        <end position="115"/>
    </location>
</feature>
<accession>A9D9M1</accession>
<dbReference type="STRING" id="314608.KT99_08048"/>
<feature type="transmembrane region" description="Helical" evidence="1">
    <location>
        <begin position="17"/>
        <end position="36"/>
    </location>
</feature>
<keyword evidence="1" id="KW-0812">Transmembrane</keyword>
<keyword evidence="3" id="KW-1185">Reference proteome</keyword>
<reference evidence="2 3" key="1">
    <citation type="submission" date="2007-10" db="EMBL/GenBank/DDBJ databases">
        <authorList>
            <person name="Yayanos A."/>
            <person name="Ferriera S."/>
            <person name="Johnson J."/>
            <person name="Kravitz S."/>
            <person name="Halpern A."/>
            <person name="Remington K."/>
            <person name="Beeson K."/>
            <person name="Tran B."/>
            <person name="Rogers Y.-H."/>
            <person name="Friedman R."/>
            <person name="Venter J.C."/>
        </authorList>
    </citation>
    <scope>NUCLEOTIDE SEQUENCE [LARGE SCALE GENOMIC DNA]</scope>
    <source>
        <strain evidence="2 3">KT99</strain>
    </source>
</reference>
<organism evidence="2 3">
    <name type="scientific">Shewanella benthica KT99</name>
    <dbReference type="NCBI Taxonomy" id="314608"/>
    <lineage>
        <taxon>Bacteria</taxon>
        <taxon>Pseudomonadati</taxon>
        <taxon>Pseudomonadota</taxon>
        <taxon>Gammaproteobacteria</taxon>
        <taxon>Alteromonadales</taxon>
        <taxon>Shewanellaceae</taxon>
        <taxon>Shewanella</taxon>
    </lineage>
</organism>
<evidence type="ECO:0000256" key="1">
    <source>
        <dbReference type="SAM" id="Phobius"/>
    </source>
</evidence>
<feature type="transmembrane region" description="Helical" evidence="1">
    <location>
        <begin position="43"/>
        <end position="61"/>
    </location>
</feature>
<keyword evidence="1" id="KW-1133">Transmembrane helix</keyword>
<sequence>MIATCISSNEESHMNKAITAALISALVCPGTGHFYLKKYNIGTLISAVSLGGLVYLLYQAVERAQEISAQILSGAVPLDFNLIYQMFTEQPSGAKAVYVSIATWAFIIGWLVGVIDAYRLGHALDKADEL</sequence>
<comment type="caution">
    <text evidence="2">The sequence shown here is derived from an EMBL/GenBank/DDBJ whole genome shotgun (WGS) entry which is preliminary data.</text>
</comment>
<name>A9D9M1_9GAMM</name>
<protein>
    <submittedName>
        <fullName evidence="2">Uncharacterized protein</fullName>
    </submittedName>
</protein>
<evidence type="ECO:0000313" key="3">
    <source>
        <dbReference type="Proteomes" id="UP000005839"/>
    </source>
</evidence>
<evidence type="ECO:0000313" key="2">
    <source>
        <dbReference type="EMBL" id="EDQ00797.1"/>
    </source>
</evidence>
<dbReference type="Proteomes" id="UP000005839">
    <property type="component" value="Unassembled WGS sequence"/>
</dbReference>
<keyword evidence="1" id="KW-0472">Membrane</keyword>